<feature type="signal peptide" evidence="2">
    <location>
        <begin position="1"/>
        <end position="23"/>
    </location>
</feature>
<evidence type="ECO:0000313" key="3">
    <source>
        <dbReference type="EMBL" id="HIX58317.1"/>
    </source>
</evidence>
<dbReference type="PANTHER" id="PTHR34819">
    <property type="entry name" value="LARGE CYSTEINE-RICH PERIPLASMIC PROTEIN OMCB"/>
    <property type="match status" value="1"/>
</dbReference>
<proteinExistence type="predicted"/>
<protein>
    <submittedName>
        <fullName evidence="3">DUF11 domain-containing protein</fullName>
    </submittedName>
</protein>
<organism evidence="3 4">
    <name type="scientific">Candidatus Blautia gallistercoris</name>
    <dbReference type="NCBI Taxonomy" id="2838490"/>
    <lineage>
        <taxon>Bacteria</taxon>
        <taxon>Bacillati</taxon>
        <taxon>Bacillota</taxon>
        <taxon>Clostridia</taxon>
        <taxon>Lachnospirales</taxon>
        <taxon>Lachnospiraceae</taxon>
        <taxon>Blautia</taxon>
    </lineage>
</organism>
<dbReference type="Gene3D" id="2.60.40.740">
    <property type="match status" value="1"/>
</dbReference>
<feature type="compositionally biased region" description="Low complexity" evidence="1">
    <location>
        <begin position="1841"/>
        <end position="1865"/>
    </location>
</feature>
<name>A0A9D1WGB5_9FIRM</name>
<dbReference type="Proteomes" id="UP000886817">
    <property type="component" value="Unassembled WGS sequence"/>
</dbReference>
<reference evidence="3" key="1">
    <citation type="journal article" date="2021" name="PeerJ">
        <title>Extensive microbial diversity within the chicken gut microbiome revealed by metagenomics and culture.</title>
        <authorList>
            <person name="Gilroy R."/>
            <person name="Ravi A."/>
            <person name="Getino M."/>
            <person name="Pursley I."/>
            <person name="Horton D.L."/>
            <person name="Alikhan N.F."/>
            <person name="Baker D."/>
            <person name="Gharbi K."/>
            <person name="Hall N."/>
            <person name="Watson M."/>
            <person name="Adriaenssens E.M."/>
            <person name="Foster-Nyarko E."/>
            <person name="Jarju S."/>
            <person name="Secka A."/>
            <person name="Antonio M."/>
            <person name="Oren A."/>
            <person name="Chaudhuri R.R."/>
            <person name="La Ragione R."/>
            <person name="Hildebrand F."/>
            <person name="Pallen M.J."/>
        </authorList>
    </citation>
    <scope>NUCLEOTIDE SEQUENCE</scope>
    <source>
        <strain evidence="3">ChiSjej1B19-8411</strain>
    </source>
</reference>
<feature type="compositionally biased region" description="Polar residues" evidence="1">
    <location>
        <begin position="1827"/>
        <end position="1840"/>
    </location>
</feature>
<comment type="caution">
    <text evidence="3">The sequence shown here is derived from an EMBL/GenBank/DDBJ whole genome shotgun (WGS) entry which is preliminary data.</text>
</comment>
<feature type="compositionally biased region" description="Acidic residues" evidence="1">
    <location>
        <begin position="1654"/>
        <end position="1679"/>
    </location>
</feature>
<feature type="chain" id="PRO_5039413490" evidence="2">
    <location>
        <begin position="24"/>
        <end position="1900"/>
    </location>
</feature>
<feature type="region of interest" description="Disordered" evidence="1">
    <location>
        <begin position="1795"/>
        <end position="1866"/>
    </location>
</feature>
<gene>
    <name evidence="3" type="ORF">IAA45_01165</name>
</gene>
<accession>A0A9D1WGB5</accession>
<dbReference type="NCBIfam" id="TIGR01451">
    <property type="entry name" value="B_ant_repeat"/>
    <property type="match status" value="2"/>
</dbReference>
<keyword evidence="2" id="KW-0732">Signal</keyword>
<dbReference type="InterPro" id="IPR051172">
    <property type="entry name" value="Chlamydia_OmcB"/>
</dbReference>
<dbReference type="EMBL" id="DXEX01000033">
    <property type="protein sequence ID" value="HIX58317.1"/>
    <property type="molecule type" value="Genomic_DNA"/>
</dbReference>
<reference evidence="3" key="2">
    <citation type="submission" date="2021-04" db="EMBL/GenBank/DDBJ databases">
        <authorList>
            <person name="Gilroy R."/>
        </authorList>
    </citation>
    <scope>NUCLEOTIDE SEQUENCE</scope>
    <source>
        <strain evidence="3">ChiSjej1B19-8411</strain>
    </source>
</reference>
<evidence type="ECO:0000256" key="2">
    <source>
        <dbReference type="SAM" id="SignalP"/>
    </source>
</evidence>
<dbReference type="PANTHER" id="PTHR34819:SF3">
    <property type="entry name" value="CELL SURFACE PROTEIN"/>
    <property type="match status" value="1"/>
</dbReference>
<feature type="compositionally biased region" description="Low complexity" evidence="1">
    <location>
        <begin position="1803"/>
        <end position="1813"/>
    </location>
</feature>
<evidence type="ECO:0000256" key="1">
    <source>
        <dbReference type="SAM" id="MobiDB-lite"/>
    </source>
</evidence>
<sequence length="1900" mass="210277">MKNSFKKAVVWLLCCGLLLEGLAGRLGNETVWGASLPITRIDADQILDAKYQWQARFLSGKTTAREIRCDNVYREQFLKGPRGDWGSEATAGVASLPVGDQAFSREEAPGCYYSNVGQIEMADGSVHTMDLQILIMASYGGENRYDYRTPSLTTTNPQLQSSSSSLSNITYSWEKEMGRPCVSFMKNSIGLRIYCVDGVDVEFTYIDHQTGQPLEVSGHGTLSDIDGLQAVGFPEDCNIRQVYLLRESEGHLDINGSSVESGSASLSSDSRKGDITYLFEDTSSVKIHFSYKKSLENMTENYEKALADAGGDKETLAERMKKAYYGSNGETLMEHYHGEKWVTSHASFSYTSKVVGRFVEEPSDGLAKKIGPAGCSWEEAQTASREEPYWLKGQEAFDYLVQYALAPAVLQEFTLEDVLEEGLVIDGIHSVTIYDKADTEVTGQFQVSIEDGRKITCKALKSSMEEEPFSEHQVYTFRFRVHLQGTDRLTFEPDNYTYLLPNTATLRLRYEGVSGKAEEKTCVSNEVWAGGRITPVLQVEKRASRYEWRVGERVDYTVKVTQRKQNAWAQDLVISDTDIPDGLQLLDGFTVEEPSPTEHFVIAREGDNGWKCTGPILQYDESVIIHFQCLATEDANGGEWQNYVYATAENYVDEVTGEPLAPAFAREEIWVNSPELTVEKSASHYEWKVGEEVEYTVTLGSAVQGTLARNVILRDEMLPEGLMLVQGAEGIRIEGLPQEAAIPSRDDKTGMNLSHREPVTAQIEAGESGWQVQISYLPAPAVVQVHFRCLVTGDVQGSTPEAMEAPGNGRRLGNEVTVVCEEFPQGKTVKDREEIYVNTAWLMVDKQADHYEWQVGEPVLYQVTVENQYPGTIARNLVVTDLELPQGLELTEGEDAIRIQGIPEVILQPVKDPEEGRAEEEKTVSYELLREETGWKLTVSDLPSGCPVTLSFSCMARETINGQEAVNVASVWADNGELRQDDTRIYVNTAILKLDKTVINLYATGQEQDKQDGRLDQEFRTGEEVIYQVTVENLQPGSIARNLVVEDTSLPEYLTLCDPSEITIEGIPEEIQEPAEVTEDVPNETNPQYYGETQTKEVASLLSMEEGGWKLTVSDLPSGYPVTITYRCAVTEEANGKEIINVARSWSGNSETVEDAEKIWINTPKLTITKQSDKGTYLVGDTQTYTIHAAQTAVGCVARSVIIEDIVATEGAKLSKSTVVALDQERQVFDCETEIRENAFAVVTGKNLVAEGGYSIWDGHSRQEYPQTVWNPLMEDREISLFVEYAVELTDTELAGKTVENKARVTSLEGYPEETVCQTQVLAPELRVYKESDKKEYYVGEVVYFHIRVEQIREQAVARDIWLEDTWQETGLELVPESILVAVDQKRLEDARITAAEQSFRIETGTDLAEGQQMDVYYQMVIQDPSLAGTEVFNIVVVSGGNTTDQTDQTEILIEDIRPSLEIEKSSDKEQYEPGETGHYEVKVTQVRADATARNVIMKDMLLSDGARILPETLVVENSHGSVWPNVEVEYQYGQDETEVVGYTLFTGKDLAEHEYFTVRYDVAFSGEEVSREEINTARATADNLQEEDIPAAELISVGDNLQAMKTSDAPSGSLVREGDILTYTVTVKNTSETDTQNVLIKDKIPEHTTLCQEADETPEQETSEEEQTEQETPADEAPEQEKDAGGNPEQEAADAEDGAGEQTRQLTLDGQSYVGFYISGLGPGETVQRSFQVQVGPVEELDTIVNAAQVRSTRAAGEEVSEDTYRSGNFRYTNETVHFVDTLWVSTEHRVILTAEERDPTETPAETPAVTPGDGENPGEDPVDTPSGTPSGGKQTVTPSGGSSTVYSSGGSSSKGSGQKGTLGVDTGDDTPVELLAGICAGTFLLAGCLWMKKRKRGS</sequence>
<feature type="region of interest" description="Disordered" evidence="1">
    <location>
        <begin position="1653"/>
        <end position="1703"/>
    </location>
</feature>
<dbReference type="InterPro" id="IPR047589">
    <property type="entry name" value="DUF11_rpt"/>
</dbReference>
<evidence type="ECO:0000313" key="4">
    <source>
        <dbReference type="Proteomes" id="UP000886817"/>
    </source>
</evidence>